<feature type="transmembrane region" description="Helical" evidence="8">
    <location>
        <begin position="584"/>
        <end position="608"/>
    </location>
</feature>
<feature type="transmembrane region" description="Helical" evidence="8">
    <location>
        <begin position="428"/>
        <end position="449"/>
    </location>
</feature>
<evidence type="ECO:0000256" key="4">
    <source>
        <dbReference type="ARBA" id="ARBA00022692"/>
    </source>
</evidence>
<name>A0ABN8ZDM0_RANTA</name>
<feature type="transmembrane region" description="Helical" evidence="8">
    <location>
        <begin position="670"/>
        <end position="695"/>
    </location>
</feature>
<feature type="transmembrane region" description="Helical" evidence="8">
    <location>
        <begin position="270"/>
        <end position="297"/>
    </location>
</feature>
<evidence type="ECO:0000256" key="2">
    <source>
        <dbReference type="ARBA" id="ARBA00009657"/>
    </source>
</evidence>
<dbReference type="Pfam" id="PF07648">
    <property type="entry name" value="Kazal_2"/>
    <property type="match status" value="1"/>
</dbReference>
<dbReference type="InterPro" id="IPR036058">
    <property type="entry name" value="Kazal_dom_sf"/>
</dbReference>
<feature type="transmembrane region" description="Helical" evidence="8">
    <location>
        <begin position="110"/>
        <end position="129"/>
    </location>
</feature>
<evidence type="ECO:0000259" key="10">
    <source>
        <dbReference type="PROSITE" id="PS51465"/>
    </source>
</evidence>
<evidence type="ECO:0000256" key="6">
    <source>
        <dbReference type="ARBA" id="ARBA00023136"/>
    </source>
</evidence>
<sequence>MQRGLVQVQPEVVQAPGQVQSQAEQAAPSESTRPLAVEAEKAGPKRPHLRIFPVSLLKLGAFSQQGGGQAGATQQGAKTEVGHRKGSLEGPCGWGCLVFPWCQRFNNVRCFLIFFCILVTAQCVVFGLVDLSTESFKKENNLNIVENVFLSLTYDISSCLVVVFIAYYGGKGNIPRWITVSSFLVGSASLLFAFPYFRVEDSQRNVEIEDICQAVKTVKPCSKAPLSFRSNYMTFFILGQSVQGIAAIPLYILGVTFIYNSVATHSAGIYLGIVEAVGILGYSLGYAIGAPLIKVFVLSVNSTSEKSGDKERWRQTWWSYFVIIAVIAWSTLIPFSCFPQSLQGTARIKAGKHKQPPILDRDQTKDQEFGPSIKDLFATFGTLIKNPIFVCLSLSRASESLVMMGASEFLPIYIENQFILTPSEATTLAGLVLLPGGALGQILGGIIISKLHISSKGLMKFVIVTSAISLVLLAFVVFVYCDPIPFAGITEDYGGAGQLGNLTAPCNSHCKCSSAFYSATCGRNDIAYFSPCFAGCTQSKSFKASKTYYNCSCIKEGLTTSDDQGDFIDATSGTCDSKCYKLPLFVAFIFSTIVFSAFADVPSILTILRIVSDKQRPLAMGMTFVILRICGTIPGPVIFKIIRETSCIFRDNERCGSTGNCWIYYKTKMAYLLVGVCFTCKVATIFFNAVALGLYKNLPRENSDVLPTVVKSLRVKKNERAESTLCGQTTPTTSCRFSALGKGRGGTRGPPLSLPEADEPRYDGRRRRRENPRGGRRGGGDSPLVGGAEGRPHRRGPAAASSLRRLPATATTREPLRGTPGRRAGGLRWERPRAYRTAAGPDARGRRPPAR</sequence>
<dbReference type="Proteomes" id="UP001176941">
    <property type="component" value="Chromosome 3"/>
</dbReference>
<comment type="similarity">
    <text evidence="2 8">Belongs to the organo anion transporter (TC 2.A.60) family.</text>
</comment>
<feature type="transmembrane region" description="Helical" evidence="8">
    <location>
        <begin position="620"/>
        <end position="642"/>
    </location>
</feature>
<feature type="transmembrane region" description="Helical" evidence="8">
    <location>
        <begin position="232"/>
        <end position="258"/>
    </location>
</feature>
<dbReference type="InterPro" id="IPR002350">
    <property type="entry name" value="Kazal_dom"/>
</dbReference>
<dbReference type="SUPFAM" id="SSF103473">
    <property type="entry name" value="MFS general substrate transporter"/>
    <property type="match status" value="1"/>
</dbReference>
<keyword evidence="12" id="KW-1185">Reference proteome</keyword>
<dbReference type="NCBIfam" id="TIGR00805">
    <property type="entry name" value="oat"/>
    <property type="match status" value="1"/>
</dbReference>
<organism evidence="11 12">
    <name type="scientific">Rangifer tarandus platyrhynchus</name>
    <name type="common">Svalbard reindeer</name>
    <dbReference type="NCBI Taxonomy" id="3082113"/>
    <lineage>
        <taxon>Eukaryota</taxon>
        <taxon>Metazoa</taxon>
        <taxon>Chordata</taxon>
        <taxon>Craniata</taxon>
        <taxon>Vertebrata</taxon>
        <taxon>Euteleostomi</taxon>
        <taxon>Mammalia</taxon>
        <taxon>Eutheria</taxon>
        <taxon>Laurasiatheria</taxon>
        <taxon>Artiodactyla</taxon>
        <taxon>Ruminantia</taxon>
        <taxon>Pecora</taxon>
        <taxon>Cervidae</taxon>
        <taxon>Odocoileinae</taxon>
        <taxon>Rangifer</taxon>
    </lineage>
</organism>
<feature type="transmembrane region" description="Helical" evidence="8">
    <location>
        <begin position="149"/>
        <end position="170"/>
    </location>
</feature>
<evidence type="ECO:0000256" key="5">
    <source>
        <dbReference type="ARBA" id="ARBA00022989"/>
    </source>
</evidence>
<keyword evidence="7" id="KW-1015">Disulfide bond</keyword>
<feature type="region of interest" description="Disordered" evidence="9">
    <location>
        <begin position="16"/>
        <end position="42"/>
    </location>
</feature>
<dbReference type="SUPFAM" id="SSF100895">
    <property type="entry name" value="Kazal-type serine protease inhibitors"/>
    <property type="match status" value="1"/>
</dbReference>
<evidence type="ECO:0000256" key="9">
    <source>
        <dbReference type="SAM" id="MobiDB-lite"/>
    </source>
</evidence>
<dbReference type="InterPro" id="IPR004156">
    <property type="entry name" value="OATP"/>
</dbReference>
<protein>
    <recommendedName>
        <fullName evidence="8">Solute carrier organic anion transporter family member</fullName>
    </recommendedName>
</protein>
<evidence type="ECO:0000256" key="3">
    <source>
        <dbReference type="ARBA" id="ARBA00022475"/>
    </source>
</evidence>
<keyword evidence="6 8" id="KW-0472">Membrane</keyword>
<dbReference type="EMBL" id="OX459939">
    <property type="protein sequence ID" value="CAI9170907.1"/>
    <property type="molecule type" value="Genomic_DNA"/>
</dbReference>
<dbReference type="InterPro" id="IPR036259">
    <property type="entry name" value="MFS_trans_sf"/>
</dbReference>
<comment type="subcellular location">
    <subcellularLocation>
        <location evidence="1 8">Cell membrane</location>
        <topology evidence="1 8">Multi-pass membrane protein</topology>
    </subcellularLocation>
</comment>
<dbReference type="Pfam" id="PF03137">
    <property type="entry name" value="OATP"/>
    <property type="match status" value="1"/>
</dbReference>
<keyword evidence="8" id="KW-0406">Ion transport</keyword>
<comment type="caution">
    <text evidence="8">Lacks conserved residue(s) required for the propagation of feature annotation.</text>
</comment>
<dbReference type="PANTHER" id="PTHR11388:SF95">
    <property type="entry name" value="SOLUTE CARRIER ORGANIC ANION TRANSPORTER FAMILY MEMBER 6A1"/>
    <property type="match status" value="1"/>
</dbReference>
<proteinExistence type="inferred from homology"/>
<gene>
    <name evidence="11" type="ORF">MRATA1EN1_LOCUS19869</name>
</gene>
<feature type="transmembrane region" description="Helical" evidence="8">
    <location>
        <begin position="177"/>
        <end position="197"/>
    </location>
</feature>
<feature type="transmembrane region" description="Helical" evidence="8">
    <location>
        <begin position="317"/>
        <end position="338"/>
    </location>
</feature>
<feature type="region of interest" description="Disordered" evidence="9">
    <location>
        <begin position="737"/>
        <end position="851"/>
    </location>
</feature>
<keyword evidence="8" id="KW-0813">Transport</keyword>
<feature type="transmembrane region" description="Helical" evidence="8">
    <location>
        <begin position="461"/>
        <end position="480"/>
    </location>
</feature>
<keyword evidence="3" id="KW-1003">Cell membrane</keyword>
<dbReference type="PANTHER" id="PTHR11388">
    <property type="entry name" value="ORGANIC ANION TRANSPORTER"/>
    <property type="match status" value="1"/>
</dbReference>
<evidence type="ECO:0000313" key="11">
    <source>
        <dbReference type="EMBL" id="CAI9170907.1"/>
    </source>
</evidence>
<evidence type="ECO:0000256" key="1">
    <source>
        <dbReference type="ARBA" id="ARBA00004651"/>
    </source>
</evidence>
<feature type="compositionally biased region" description="Polar residues" evidence="9">
    <location>
        <begin position="17"/>
        <end position="32"/>
    </location>
</feature>
<evidence type="ECO:0000256" key="8">
    <source>
        <dbReference type="RuleBase" id="RU362056"/>
    </source>
</evidence>
<reference evidence="11" key="1">
    <citation type="submission" date="2023-04" db="EMBL/GenBank/DDBJ databases">
        <authorList>
            <consortium name="ELIXIR-Norway"/>
        </authorList>
    </citation>
    <scope>NUCLEOTIDE SEQUENCE [LARGE SCALE GENOMIC DNA]</scope>
</reference>
<keyword evidence="4 8" id="KW-0812">Transmembrane</keyword>
<accession>A0ABN8ZDM0</accession>
<keyword evidence="5 8" id="KW-1133">Transmembrane helix</keyword>
<dbReference type="PROSITE" id="PS51465">
    <property type="entry name" value="KAZAL_2"/>
    <property type="match status" value="1"/>
</dbReference>
<evidence type="ECO:0000256" key="7">
    <source>
        <dbReference type="ARBA" id="ARBA00023157"/>
    </source>
</evidence>
<dbReference type="Gene3D" id="1.20.1250.20">
    <property type="entry name" value="MFS general substrate transporter like domains"/>
    <property type="match status" value="2"/>
</dbReference>
<evidence type="ECO:0000313" key="12">
    <source>
        <dbReference type="Proteomes" id="UP001176941"/>
    </source>
</evidence>
<feature type="domain" description="Kazal-like" evidence="10">
    <location>
        <begin position="500"/>
        <end position="555"/>
    </location>
</feature>
<feature type="compositionally biased region" description="Basic residues" evidence="9">
    <location>
        <begin position="764"/>
        <end position="776"/>
    </location>
</feature>